<feature type="compositionally biased region" description="Basic residues" evidence="6">
    <location>
        <begin position="416"/>
        <end position="434"/>
    </location>
</feature>
<evidence type="ECO:0000256" key="5">
    <source>
        <dbReference type="PROSITE-ProRule" id="PRU00277"/>
    </source>
</evidence>
<organism evidence="8 9">
    <name type="scientific">Prorocentrum cordatum</name>
    <dbReference type="NCBI Taxonomy" id="2364126"/>
    <lineage>
        <taxon>Eukaryota</taxon>
        <taxon>Sar</taxon>
        <taxon>Alveolata</taxon>
        <taxon>Dinophyceae</taxon>
        <taxon>Prorocentrales</taxon>
        <taxon>Prorocentraceae</taxon>
        <taxon>Prorocentrum</taxon>
    </lineage>
</organism>
<dbReference type="Pfam" id="PF00254">
    <property type="entry name" value="FKBP_C"/>
    <property type="match status" value="1"/>
</dbReference>
<evidence type="ECO:0000313" key="8">
    <source>
        <dbReference type="EMBL" id="CAK0833382.1"/>
    </source>
</evidence>
<keyword evidence="3 5" id="KW-0697">Rotamase</keyword>
<feature type="region of interest" description="Disordered" evidence="6">
    <location>
        <begin position="332"/>
        <end position="442"/>
    </location>
</feature>
<feature type="compositionally biased region" description="Low complexity" evidence="6">
    <location>
        <begin position="365"/>
        <end position="413"/>
    </location>
</feature>
<dbReference type="InterPro" id="IPR001179">
    <property type="entry name" value="PPIase_FKBP_dom"/>
</dbReference>
<evidence type="ECO:0000256" key="1">
    <source>
        <dbReference type="ARBA" id="ARBA00000971"/>
    </source>
</evidence>
<dbReference type="EMBL" id="CAUYUJ010012147">
    <property type="protein sequence ID" value="CAK0833382.1"/>
    <property type="molecule type" value="Genomic_DNA"/>
</dbReference>
<dbReference type="Gene3D" id="3.10.50.40">
    <property type="match status" value="1"/>
</dbReference>
<dbReference type="PANTHER" id="PTHR10516">
    <property type="entry name" value="PEPTIDYL-PROLYL CIS-TRANS ISOMERASE"/>
    <property type="match status" value="1"/>
</dbReference>
<dbReference type="Proteomes" id="UP001189429">
    <property type="component" value="Unassembled WGS sequence"/>
</dbReference>
<dbReference type="InterPro" id="IPR050689">
    <property type="entry name" value="FKBP-type_PPIase"/>
</dbReference>
<keyword evidence="4 5" id="KW-0413">Isomerase</keyword>
<dbReference type="SUPFAM" id="SSF54534">
    <property type="entry name" value="FKBP-like"/>
    <property type="match status" value="1"/>
</dbReference>
<evidence type="ECO:0000259" key="7">
    <source>
        <dbReference type="PROSITE" id="PS50059"/>
    </source>
</evidence>
<sequence>MFAELHGGGAAGSLQSRQAQVGAKQDLAFIVASALRVEELASRGSLRKHVHREGEGDCPAYHSRIRVHYATVLLDGTCVDSSRDKNRITPVAFQLAGGKAHEAWHRSVATMRRGEVAWVESPPEYAFGPLGAPPLIPAGQALWFKLELVDFRPPGTVRGCTELAPALEEAERHLGTGREDIKRSAFAQARQAFRRARVAIPDKMLVGQPAVDVARFARVERSSLLNQALCSQKLAEGAEELAERQGHWADVVRVCSTLLRRHSQGAEAAEAEHRQEAGGDLAAVAAAIRAASADSVNDWAAKAYFRRGLAREGLGFACGPLTSPTRWATSRPRAVCSPRTPRWGGACTPRGSASTKRSCGPRGCSPASWSASARSASGRRPPARWSSAASAGTSGCAARRAAPRWPRSAAEPPWLRPRRRRRRQVARARARHWRPTLEKKEE</sequence>
<reference evidence="8" key="1">
    <citation type="submission" date="2023-10" db="EMBL/GenBank/DDBJ databases">
        <authorList>
            <person name="Chen Y."/>
            <person name="Shah S."/>
            <person name="Dougan E. K."/>
            <person name="Thang M."/>
            <person name="Chan C."/>
        </authorList>
    </citation>
    <scope>NUCLEOTIDE SEQUENCE [LARGE SCALE GENOMIC DNA]</scope>
</reference>
<dbReference type="PROSITE" id="PS50059">
    <property type="entry name" value="FKBP_PPIASE"/>
    <property type="match status" value="1"/>
</dbReference>
<evidence type="ECO:0000313" key="9">
    <source>
        <dbReference type="Proteomes" id="UP001189429"/>
    </source>
</evidence>
<dbReference type="PANTHER" id="PTHR10516:SF443">
    <property type="entry name" value="FK506-BINDING PROTEIN 59-RELATED"/>
    <property type="match status" value="1"/>
</dbReference>
<keyword evidence="9" id="KW-1185">Reference proteome</keyword>
<evidence type="ECO:0000256" key="4">
    <source>
        <dbReference type="ARBA" id="ARBA00023235"/>
    </source>
</evidence>
<dbReference type="EC" id="5.2.1.8" evidence="2 5"/>
<feature type="domain" description="PPIase FKBP-type" evidence="7">
    <location>
        <begin position="62"/>
        <end position="152"/>
    </location>
</feature>
<evidence type="ECO:0000256" key="2">
    <source>
        <dbReference type="ARBA" id="ARBA00013194"/>
    </source>
</evidence>
<name>A0ABN9SNF3_9DINO</name>
<comment type="catalytic activity">
    <reaction evidence="1 5">
        <text>[protein]-peptidylproline (omega=180) = [protein]-peptidylproline (omega=0)</text>
        <dbReference type="Rhea" id="RHEA:16237"/>
        <dbReference type="Rhea" id="RHEA-COMP:10747"/>
        <dbReference type="Rhea" id="RHEA-COMP:10748"/>
        <dbReference type="ChEBI" id="CHEBI:83833"/>
        <dbReference type="ChEBI" id="CHEBI:83834"/>
        <dbReference type="EC" id="5.2.1.8"/>
    </reaction>
</comment>
<evidence type="ECO:0000256" key="6">
    <source>
        <dbReference type="SAM" id="MobiDB-lite"/>
    </source>
</evidence>
<comment type="caution">
    <text evidence="8">The sequence shown here is derived from an EMBL/GenBank/DDBJ whole genome shotgun (WGS) entry which is preliminary data.</text>
</comment>
<proteinExistence type="predicted"/>
<protein>
    <recommendedName>
        <fullName evidence="2 5">peptidylprolyl isomerase</fullName>
        <ecNumber evidence="2 5">5.2.1.8</ecNumber>
    </recommendedName>
</protein>
<dbReference type="InterPro" id="IPR046357">
    <property type="entry name" value="PPIase_dom_sf"/>
</dbReference>
<evidence type="ECO:0000256" key="3">
    <source>
        <dbReference type="ARBA" id="ARBA00023110"/>
    </source>
</evidence>
<gene>
    <name evidence="8" type="ORF">PCOR1329_LOCUS31102</name>
</gene>
<accession>A0ABN9SNF3</accession>